<evidence type="ECO:0000313" key="2">
    <source>
        <dbReference type="EMBL" id="OWR49070.1"/>
    </source>
</evidence>
<reference evidence="2 3" key="1">
    <citation type="journal article" date="2011" name="Cell">
        <title>The monarch butterfly genome yields insights into long-distance migration.</title>
        <authorList>
            <person name="Zhan S."/>
            <person name="Merlin C."/>
            <person name="Boore J.L."/>
            <person name="Reppert S.M."/>
        </authorList>
    </citation>
    <scope>NUCLEOTIDE SEQUENCE [LARGE SCALE GENOMIC DNA]</scope>
    <source>
        <strain evidence="2">F-2</strain>
    </source>
</reference>
<organism evidence="2 3">
    <name type="scientific">Danaus plexippus plexippus</name>
    <dbReference type="NCBI Taxonomy" id="278856"/>
    <lineage>
        <taxon>Eukaryota</taxon>
        <taxon>Metazoa</taxon>
        <taxon>Ecdysozoa</taxon>
        <taxon>Arthropoda</taxon>
        <taxon>Hexapoda</taxon>
        <taxon>Insecta</taxon>
        <taxon>Pterygota</taxon>
        <taxon>Neoptera</taxon>
        <taxon>Endopterygota</taxon>
        <taxon>Lepidoptera</taxon>
        <taxon>Glossata</taxon>
        <taxon>Ditrysia</taxon>
        <taxon>Papilionoidea</taxon>
        <taxon>Nymphalidae</taxon>
        <taxon>Danainae</taxon>
        <taxon>Danaini</taxon>
        <taxon>Danaina</taxon>
        <taxon>Danaus</taxon>
        <taxon>Danaus</taxon>
    </lineage>
</organism>
<dbReference type="InParanoid" id="A0A212F5Q6"/>
<accession>A0A212F5Q6</accession>
<dbReference type="KEGG" id="dpl:KGM_205237"/>
<protein>
    <submittedName>
        <fullName evidence="2">Uncharacterized protein</fullName>
    </submittedName>
</protein>
<feature type="compositionally biased region" description="Basic and acidic residues" evidence="1">
    <location>
        <begin position="28"/>
        <end position="39"/>
    </location>
</feature>
<dbReference type="AlphaFoldDB" id="A0A212F5Q6"/>
<evidence type="ECO:0000313" key="3">
    <source>
        <dbReference type="Proteomes" id="UP000007151"/>
    </source>
</evidence>
<dbReference type="EMBL" id="AGBW02010147">
    <property type="protein sequence ID" value="OWR49070.1"/>
    <property type="molecule type" value="Genomic_DNA"/>
</dbReference>
<sequence length="133" mass="14859">MFKSVKYCGNTSDLFNSFKTRGPGITADRGKLQKKENKGTNESSSESEDVSSPAPPECDLRKHHNELAHGHKRKKKSHQGDEVSLYPSNPVVSLKSNPFAEWDDMKSPITNPFHSQSDKSTNELRHPHGLNSD</sequence>
<feature type="region of interest" description="Disordered" evidence="1">
    <location>
        <begin position="1"/>
        <end position="133"/>
    </location>
</feature>
<feature type="compositionally biased region" description="Basic and acidic residues" evidence="1">
    <location>
        <begin position="116"/>
        <end position="126"/>
    </location>
</feature>
<proteinExistence type="predicted"/>
<keyword evidence="3" id="KW-1185">Reference proteome</keyword>
<gene>
    <name evidence="2" type="ORF">KGM_205237</name>
</gene>
<evidence type="ECO:0000256" key="1">
    <source>
        <dbReference type="SAM" id="MobiDB-lite"/>
    </source>
</evidence>
<feature type="compositionally biased region" description="Polar residues" evidence="1">
    <location>
        <begin position="9"/>
        <end position="19"/>
    </location>
</feature>
<name>A0A212F5Q6_DANPL</name>
<feature type="compositionally biased region" description="Polar residues" evidence="1">
    <location>
        <begin position="86"/>
        <end position="96"/>
    </location>
</feature>
<dbReference type="Proteomes" id="UP000007151">
    <property type="component" value="Unassembled WGS sequence"/>
</dbReference>
<comment type="caution">
    <text evidence="2">The sequence shown here is derived from an EMBL/GenBank/DDBJ whole genome shotgun (WGS) entry which is preliminary data.</text>
</comment>